<dbReference type="CDD" id="cd12380">
    <property type="entry name" value="RRM3_I_PABPs"/>
    <property type="match status" value="1"/>
</dbReference>
<dbReference type="InterPro" id="IPR012677">
    <property type="entry name" value="Nucleotide-bd_a/b_plait_sf"/>
</dbReference>
<dbReference type="SUPFAM" id="SSF63570">
    <property type="entry name" value="PABC (PABP) domain"/>
    <property type="match status" value="1"/>
</dbReference>
<evidence type="ECO:0000256" key="9">
    <source>
        <dbReference type="ARBA" id="ARBA00054110"/>
    </source>
</evidence>
<dbReference type="GO" id="GO:0006397">
    <property type="term" value="P:mRNA processing"/>
    <property type="evidence" value="ECO:0007669"/>
    <property type="project" value="UniProtKB-KW"/>
</dbReference>
<feature type="compositionally biased region" description="Gly residues" evidence="12">
    <location>
        <begin position="454"/>
        <end position="491"/>
    </location>
</feature>
<dbReference type="InterPro" id="IPR045305">
    <property type="entry name" value="RRM2_I_PABPs"/>
</dbReference>
<dbReference type="SUPFAM" id="SSF54928">
    <property type="entry name" value="RNA-binding domain, RBD"/>
    <property type="match status" value="3"/>
</dbReference>
<dbReference type="CDD" id="cd12381">
    <property type="entry name" value="RRM4_I_PABPs"/>
    <property type="match status" value="1"/>
</dbReference>
<feature type="region of interest" description="Disordered" evidence="12">
    <location>
        <begin position="429"/>
        <end position="520"/>
    </location>
</feature>
<dbReference type="FunFam" id="3.30.70.330:FF:000651">
    <property type="entry name" value="Poly(A) binding protein cytoplasmic 1 like"/>
    <property type="match status" value="1"/>
</dbReference>
<dbReference type="PANTHER" id="PTHR24012">
    <property type="entry name" value="RNA BINDING PROTEIN"/>
    <property type="match status" value="1"/>
</dbReference>
<dbReference type="Proteomes" id="UP000485058">
    <property type="component" value="Unassembled WGS sequence"/>
</dbReference>
<comment type="similarity">
    <text evidence="3 11">Belongs to the polyadenylate-binding protein type-1 family.</text>
</comment>
<evidence type="ECO:0000256" key="8">
    <source>
        <dbReference type="ARBA" id="ARBA00023242"/>
    </source>
</evidence>
<evidence type="ECO:0000259" key="13">
    <source>
        <dbReference type="PROSITE" id="PS50102"/>
    </source>
</evidence>
<dbReference type="PROSITE" id="PS51309">
    <property type="entry name" value="PABC"/>
    <property type="match status" value="1"/>
</dbReference>
<dbReference type="NCBIfam" id="TIGR01628">
    <property type="entry name" value="PABP-1234"/>
    <property type="match status" value="1"/>
</dbReference>
<organism evidence="15 16">
    <name type="scientific">Haematococcus lacustris</name>
    <name type="common">Green alga</name>
    <name type="synonym">Haematococcus pluvialis</name>
    <dbReference type="NCBI Taxonomy" id="44745"/>
    <lineage>
        <taxon>Eukaryota</taxon>
        <taxon>Viridiplantae</taxon>
        <taxon>Chlorophyta</taxon>
        <taxon>core chlorophytes</taxon>
        <taxon>Chlorophyceae</taxon>
        <taxon>CS clade</taxon>
        <taxon>Chlamydomonadales</taxon>
        <taxon>Haematococcaceae</taxon>
        <taxon>Haematococcus</taxon>
    </lineage>
</organism>
<dbReference type="Gene3D" id="3.30.70.330">
    <property type="match status" value="4"/>
</dbReference>
<feature type="domain" description="RRM" evidence="13">
    <location>
        <begin position="302"/>
        <end position="379"/>
    </location>
</feature>
<dbReference type="GO" id="GO:0003723">
    <property type="term" value="F:RNA binding"/>
    <property type="evidence" value="ECO:0007669"/>
    <property type="project" value="UniProtKB-UniRule"/>
</dbReference>
<dbReference type="InterPro" id="IPR000504">
    <property type="entry name" value="RRM_dom"/>
</dbReference>
<dbReference type="FunFam" id="3.30.70.330:FF:000520">
    <property type="entry name" value="Polyadenylate-binding protein"/>
    <property type="match status" value="1"/>
</dbReference>
<dbReference type="FunFam" id="1.10.1900.10:FF:000006">
    <property type="entry name" value="Polyadenylate-binding protein"/>
    <property type="match status" value="1"/>
</dbReference>
<evidence type="ECO:0000256" key="7">
    <source>
        <dbReference type="ARBA" id="ARBA00022884"/>
    </source>
</evidence>
<dbReference type="InterPro" id="IPR034364">
    <property type="entry name" value="PABP_RRM1"/>
</dbReference>
<feature type="compositionally biased region" description="Pro residues" evidence="12">
    <location>
        <begin position="494"/>
        <end position="519"/>
    </location>
</feature>
<feature type="domain" description="RRM" evidence="13">
    <location>
        <begin position="199"/>
        <end position="276"/>
    </location>
</feature>
<dbReference type="InterPro" id="IPR036053">
    <property type="entry name" value="PABP-dom"/>
</dbReference>
<accession>A0A699YML2</accession>
<keyword evidence="4 11" id="KW-0963">Cytoplasm</keyword>
<evidence type="ECO:0000256" key="4">
    <source>
        <dbReference type="ARBA" id="ARBA00022490"/>
    </source>
</evidence>
<evidence type="ECO:0000256" key="6">
    <source>
        <dbReference type="ARBA" id="ARBA00022737"/>
    </source>
</evidence>
<feature type="domain" description="RRM" evidence="13">
    <location>
        <begin position="24"/>
        <end position="100"/>
    </location>
</feature>
<sequence>MAATTAPGMDGTIAAPAVATPPTSSLYVGDLEREVTDSQLFELFSTRGAVASVKVCRDAVTRRSLGYAYVNYNSSVDPALDELNYTPVNGKPIRIMWSHRDPSFRKSGLGNIFIKNLDKSIDNKALHDTFQAFGRILSCKVATDSNGQSRGYGFVHFETEEAAQLAITKVNGMMIEDRIVFVGIFQKRNERPTGRELFTNVYVKNLSLDVTDEELATLMAEFGETSSCVIMKDESGKSKGFGFVNFAEPEAAAKAVETLQGKEFKGKNLYAGRAQKKTERSAVLKAKFDAVRQQREAESANMNLYVRNLADEVDDKRLRDEFSSCGTITSAKVMLDDKGMSKGFGFVCFSTAEEAARAVNEKSNHMVFGKPLYVTLAQRKDIRRAQLEREMAQRSAMARPPGPPGVPTMPPYAPMPMPYYGAPSTMARPYPGQQYPGQQYPGQQYPMPGPRGMPGPGGRGAGGYPAPGQGFQGRGGRGAGRGGPGAAGGRGPKPSAPPPPPAAPPAPAAQPTAPVPPAVDPTAPIDLAVLAAAEPEQQKQMLGERLYPLVEGQVKPELAGKITGMLLEMDNADLLILLDSQDSLVAKVKEAIDVLKAHNFIASDEAVEK</sequence>
<keyword evidence="8" id="KW-0539">Nucleus</keyword>
<comment type="subcellular location">
    <subcellularLocation>
        <location evidence="2 11">Cytoplasm</location>
    </subcellularLocation>
    <subcellularLocation>
        <location evidence="1">Nucleus</location>
    </subcellularLocation>
</comment>
<dbReference type="GO" id="GO:0005634">
    <property type="term" value="C:nucleus"/>
    <property type="evidence" value="ECO:0007669"/>
    <property type="project" value="UniProtKB-SubCell"/>
</dbReference>
<evidence type="ECO:0000256" key="10">
    <source>
        <dbReference type="PROSITE-ProRule" id="PRU00176"/>
    </source>
</evidence>
<dbReference type="PROSITE" id="PS50102">
    <property type="entry name" value="RRM"/>
    <property type="match status" value="4"/>
</dbReference>
<dbReference type="EMBL" id="BLLF01000087">
    <property type="protein sequence ID" value="GFH07309.1"/>
    <property type="molecule type" value="Genomic_DNA"/>
</dbReference>
<keyword evidence="16" id="KW-1185">Reference proteome</keyword>
<comment type="caution">
    <text evidence="15">The sequence shown here is derived from an EMBL/GenBank/DDBJ whole genome shotgun (WGS) entry which is preliminary data.</text>
</comment>
<evidence type="ECO:0000256" key="11">
    <source>
        <dbReference type="RuleBase" id="RU362004"/>
    </source>
</evidence>
<dbReference type="SMART" id="SM00360">
    <property type="entry name" value="RRM"/>
    <property type="match status" value="4"/>
</dbReference>
<dbReference type="InterPro" id="IPR002004">
    <property type="entry name" value="PABP_HYD_C"/>
</dbReference>
<dbReference type="InterPro" id="IPR035979">
    <property type="entry name" value="RBD_domain_sf"/>
</dbReference>
<dbReference type="CDD" id="cd12379">
    <property type="entry name" value="RRM2_I_PABPs"/>
    <property type="match status" value="1"/>
</dbReference>
<dbReference type="InterPro" id="IPR006515">
    <property type="entry name" value="PABP_1234"/>
</dbReference>
<evidence type="ECO:0000313" key="16">
    <source>
        <dbReference type="Proteomes" id="UP000485058"/>
    </source>
</evidence>
<feature type="domain" description="PABC" evidence="14">
    <location>
        <begin position="522"/>
        <end position="600"/>
    </location>
</feature>
<dbReference type="SMART" id="SM00361">
    <property type="entry name" value="RRM_1"/>
    <property type="match status" value="3"/>
</dbReference>
<dbReference type="CDD" id="cd12378">
    <property type="entry name" value="RRM1_I_PABPs"/>
    <property type="match status" value="1"/>
</dbReference>
<evidence type="ECO:0000313" key="15">
    <source>
        <dbReference type="EMBL" id="GFH07309.1"/>
    </source>
</evidence>
<dbReference type="InterPro" id="IPR003954">
    <property type="entry name" value="RRM_euk-type"/>
</dbReference>
<protein>
    <recommendedName>
        <fullName evidence="11">Polyadenylate-binding protein</fullName>
        <shortName evidence="11">PABP</shortName>
    </recommendedName>
</protein>
<feature type="compositionally biased region" description="Low complexity" evidence="12">
    <location>
        <begin position="429"/>
        <end position="446"/>
    </location>
</feature>
<reference evidence="15 16" key="1">
    <citation type="submission" date="2020-02" db="EMBL/GenBank/DDBJ databases">
        <title>Draft genome sequence of Haematococcus lacustris strain NIES-144.</title>
        <authorList>
            <person name="Morimoto D."/>
            <person name="Nakagawa S."/>
            <person name="Yoshida T."/>
            <person name="Sawayama S."/>
        </authorList>
    </citation>
    <scope>NUCLEOTIDE SEQUENCE [LARGE SCALE GENOMIC DNA]</scope>
    <source>
        <strain evidence="15 16">NIES-144</strain>
    </source>
</reference>
<dbReference type="SMART" id="SM00517">
    <property type="entry name" value="PolyA"/>
    <property type="match status" value="1"/>
</dbReference>
<evidence type="ECO:0000256" key="2">
    <source>
        <dbReference type="ARBA" id="ARBA00004496"/>
    </source>
</evidence>
<gene>
    <name evidence="15" type="ORF">HaLaN_02092</name>
</gene>
<keyword evidence="7 10" id="KW-0694">RNA-binding</keyword>
<dbReference type="Pfam" id="PF00076">
    <property type="entry name" value="RRM_1"/>
    <property type="match status" value="4"/>
</dbReference>
<evidence type="ECO:0000256" key="1">
    <source>
        <dbReference type="ARBA" id="ARBA00004123"/>
    </source>
</evidence>
<name>A0A699YML2_HAELA</name>
<evidence type="ECO:0000259" key="14">
    <source>
        <dbReference type="PROSITE" id="PS51309"/>
    </source>
</evidence>
<dbReference type="GO" id="GO:0005737">
    <property type="term" value="C:cytoplasm"/>
    <property type="evidence" value="ECO:0007669"/>
    <property type="project" value="UniProtKB-SubCell"/>
</dbReference>
<evidence type="ECO:0000256" key="3">
    <source>
        <dbReference type="ARBA" id="ARBA00008557"/>
    </source>
</evidence>
<dbReference type="FunFam" id="3.30.70.330:FF:000003">
    <property type="entry name" value="Polyadenylate-binding protein"/>
    <property type="match status" value="1"/>
</dbReference>
<comment type="function">
    <text evidence="9">Binds the poly(A) tail of mRNA. Appears to be an important mediator of the multiple roles of the poly(A) tail in mRNA biogenesis, stability and translation.</text>
</comment>
<dbReference type="AlphaFoldDB" id="A0A699YML2"/>
<feature type="domain" description="RRM" evidence="13">
    <location>
        <begin position="110"/>
        <end position="187"/>
    </location>
</feature>
<keyword evidence="6" id="KW-0677">Repeat</keyword>
<proteinExistence type="inferred from homology"/>
<evidence type="ECO:0000256" key="5">
    <source>
        <dbReference type="ARBA" id="ARBA00022664"/>
    </source>
</evidence>
<evidence type="ECO:0000256" key="12">
    <source>
        <dbReference type="SAM" id="MobiDB-lite"/>
    </source>
</evidence>
<dbReference type="Gene3D" id="1.10.1900.10">
    <property type="entry name" value="c-terminal domain of poly(a) binding protein"/>
    <property type="match status" value="1"/>
</dbReference>
<dbReference type="Pfam" id="PF00658">
    <property type="entry name" value="MLLE"/>
    <property type="match status" value="1"/>
</dbReference>
<keyword evidence="5" id="KW-0507">mRNA processing</keyword>